<evidence type="ECO:0000313" key="3">
    <source>
        <dbReference type="Proteomes" id="UP000095759"/>
    </source>
</evidence>
<evidence type="ECO:0000256" key="1">
    <source>
        <dbReference type="SAM" id="MobiDB-lite"/>
    </source>
</evidence>
<protein>
    <submittedName>
        <fullName evidence="2">Uncharacterized protein</fullName>
    </submittedName>
</protein>
<dbReference type="Proteomes" id="UP000095759">
    <property type="component" value="Unassembled WGS sequence"/>
</dbReference>
<dbReference type="EMBL" id="MEHJ01000001">
    <property type="protein sequence ID" value="OEJ28338.1"/>
    <property type="molecule type" value="Genomic_DNA"/>
</dbReference>
<sequence length="102" mass="11401">MSEDNTIPPEDDGVLDAQDTLESDDLEYDPLDAGIAPPEHWSPAEFFGNTAEEAHRGESLDQLLAEEEPDIDPDALDEEEEDDELKDLDEELEGLDEELEDT</sequence>
<gene>
    <name evidence="2" type="ORF">AS594_31510</name>
</gene>
<dbReference type="STRING" id="285458.BGM19_05225"/>
<name>A0A1E5PFL4_9ACTN</name>
<feature type="region of interest" description="Disordered" evidence="1">
    <location>
        <begin position="1"/>
        <end position="44"/>
    </location>
</feature>
<comment type="caution">
    <text evidence="2">The sequence shown here is derived from an EMBL/GenBank/DDBJ whole genome shotgun (WGS) entry which is preliminary data.</text>
</comment>
<proteinExistence type="predicted"/>
<evidence type="ECO:0000313" key="2">
    <source>
        <dbReference type="EMBL" id="OEJ28338.1"/>
    </source>
</evidence>
<keyword evidence="3" id="KW-1185">Reference proteome</keyword>
<dbReference type="AlphaFoldDB" id="A0A1E5PFL4"/>
<accession>A0A1E5PFL4</accession>
<organism evidence="2 3">
    <name type="scientific">Streptomyces agglomeratus</name>
    <dbReference type="NCBI Taxonomy" id="285458"/>
    <lineage>
        <taxon>Bacteria</taxon>
        <taxon>Bacillati</taxon>
        <taxon>Actinomycetota</taxon>
        <taxon>Actinomycetes</taxon>
        <taxon>Kitasatosporales</taxon>
        <taxon>Streptomycetaceae</taxon>
        <taxon>Streptomyces</taxon>
    </lineage>
</organism>
<dbReference type="OrthoDB" id="3212066at2"/>
<dbReference type="RefSeq" id="WP_069775329.1">
    <property type="nucleotide sequence ID" value="NZ_MEHI01000001.1"/>
</dbReference>
<reference evidence="2 3" key="1">
    <citation type="submission" date="2016-08" db="EMBL/GenBank/DDBJ databases">
        <title>Complete genome sequence of Streptomyces agglomeratus strain 6-3-2, a novel anti-MRSA actinomycete isolated from Wuli of Tebit, China.</title>
        <authorList>
            <person name="Chen X."/>
        </authorList>
    </citation>
    <scope>NUCLEOTIDE SEQUENCE [LARGE SCALE GENOMIC DNA]</scope>
    <source>
        <strain evidence="2 3">6-3-2</strain>
    </source>
</reference>
<feature type="region of interest" description="Disordered" evidence="1">
    <location>
        <begin position="66"/>
        <end position="102"/>
    </location>
</feature>
<feature type="compositionally biased region" description="Acidic residues" evidence="1">
    <location>
        <begin position="1"/>
        <end position="30"/>
    </location>
</feature>